<evidence type="ECO:0000256" key="4">
    <source>
        <dbReference type="ARBA" id="ARBA00023136"/>
    </source>
</evidence>
<dbReference type="InterPro" id="IPR011701">
    <property type="entry name" value="MFS"/>
</dbReference>
<keyword evidence="4 5" id="KW-0472">Membrane</keyword>
<dbReference type="SUPFAM" id="SSF103473">
    <property type="entry name" value="MFS general substrate transporter"/>
    <property type="match status" value="1"/>
</dbReference>
<evidence type="ECO:0000313" key="7">
    <source>
        <dbReference type="Proteomes" id="UP000799640"/>
    </source>
</evidence>
<dbReference type="Proteomes" id="UP000799640">
    <property type="component" value="Unassembled WGS sequence"/>
</dbReference>
<dbReference type="GO" id="GO:0005886">
    <property type="term" value="C:plasma membrane"/>
    <property type="evidence" value="ECO:0007669"/>
    <property type="project" value="TreeGrafter"/>
</dbReference>
<feature type="transmembrane region" description="Helical" evidence="5">
    <location>
        <begin position="223"/>
        <end position="241"/>
    </location>
</feature>
<evidence type="ECO:0000256" key="2">
    <source>
        <dbReference type="ARBA" id="ARBA00022692"/>
    </source>
</evidence>
<protein>
    <submittedName>
        <fullName evidence="6">MFS general substrate transporter</fullName>
    </submittedName>
</protein>
<dbReference type="AlphaFoldDB" id="A0A6G1HPX1"/>
<feature type="transmembrane region" description="Helical" evidence="5">
    <location>
        <begin position="66"/>
        <end position="83"/>
    </location>
</feature>
<dbReference type="OrthoDB" id="2533084at2759"/>
<evidence type="ECO:0000256" key="3">
    <source>
        <dbReference type="ARBA" id="ARBA00022989"/>
    </source>
</evidence>
<dbReference type="GO" id="GO:0022857">
    <property type="term" value="F:transmembrane transporter activity"/>
    <property type="evidence" value="ECO:0007669"/>
    <property type="project" value="InterPro"/>
</dbReference>
<feature type="transmembrane region" description="Helical" evidence="5">
    <location>
        <begin position="103"/>
        <end position="122"/>
    </location>
</feature>
<evidence type="ECO:0000256" key="1">
    <source>
        <dbReference type="ARBA" id="ARBA00004141"/>
    </source>
</evidence>
<accession>A0A6G1HPX1</accession>
<comment type="subcellular location">
    <subcellularLocation>
        <location evidence="1">Membrane</location>
        <topology evidence="1">Multi-pass membrane protein</topology>
    </subcellularLocation>
</comment>
<name>A0A6G1HPX1_9PEZI</name>
<keyword evidence="7" id="KW-1185">Reference proteome</keyword>
<dbReference type="Pfam" id="PF07690">
    <property type="entry name" value="MFS_1"/>
    <property type="match status" value="1"/>
</dbReference>
<feature type="transmembrane region" description="Helical" evidence="5">
    <location>
        <begin position="192"/>
        <end position="214"/>
    </location>
</feature>
<keyword evidence="2 5" id="KW-0812">Transmembrane</keyword>
<feature type="transmembrane region" description="Helical" evidence="5">
    <location>
        <begin position="442"/>
        <end position="460"/>
    </location>
</feature>
<feature type="transmembrane region" description="Helical" evidence="5">
    <location>
        <begin position="472"/>
        <end position="494"/>
    </location>
</feature>
<feature type="transmembrane region" description="Helical" evidence="5">
    <location>
        <begin position="301"/>
        <end position="322"/>
    </location>
</feature>
<dbReference type="InterPro" id="IPR036259">
    <property type="entry name" value="MFS_trans_sf"/>
</dbReference>
<feature type="transmembrane region" description="Helical" evidence="5">
    <location>
        <begin position="334"/>
        <end position="355"/>
    </location>
</feature>
<reference evidence="6" key="1">
    <citation type="journal article" date="2020" name="Stud. Mycol.">
        <title>101 Dothideomycetes genomes: a test case for predicting lifestyles and emergence of pathogens.</title>
        <authorList>
            <person name="Haridas S."/>
            <person name="Albert R."/>
            <person name="Binder M."/>
            <person name="Bloem J."/>
            <person name="Labutti K."/>
            <person name="Salamov A."/>
            <person name="Andreopoulos B."/>
            <person name="Baker S."/>
            <person name="Barry K."/>
            <person name="Bills G."/>
            <person name="Bluhm B."/>
            <person name="Cannon C."/>
            <person name="Castanera R."/>
            <person name="Culley D."/>
            <person name="Daum C."/>
            <person name="Ezra D."/>
            <person name="Gonzalez J."/>
            <person name="Henrissat B."/>
            <person name="Kuo A."/>
            <person name="Liang C."/>
            <person name="Lipzen A."/>
            <person name="Lutzoni F."/>
            <person name="Magnuson J."/>
            <person name="Mondo S."/>
            <person name="Nolan M."/>
            <person name="Ohm R."/>
            <person name="Pangilinan J."/>
            <person name="Park H.-J."/>
            <person name="Ramirez L."/>
            <person name="Alfaro M."/>
            <person name="Sun H."/>
            <person name="Tritt A."/>
            <person name="Yoshinaga Y."/>
            <person name="Zwiers L.-H."/>
            <person name="Turgeon B."/>
            <person name="Goodwin S."/>
            <person name="Spatafora J."/>
            <person name="Crous P."/>
            <person name="Grigoriev I."/>
        </authorList>
    </citation>
    <scope>NUCLEOTIDE SEQUENCE</scope>
    <source>
        <strain evidence="6">CBS 262.69</strain>
    </source>
</reference>
<dbReference type="EMBL" id="ML996702">
    <property type="protein sequence ID" value="KAF2397897.1"/>
    <property type="molecule type" value="Genomic_DNA"/>
</dbReference>
<proteinExistence type="predicted"/>
<sequence length="509" mass="56094">MGSDAEKGVFVEEKAIAQGDFSLNTSDATPDEKALKTTKDGKHILVPQPSDDPEDPFNWSWKKKHAVLLSLTFAALLTDWGMTWGSTLFEAQAIYWNKSIPTIANTLSGGIFLQGPGGLLAVPLTQRYGRLPVLFWSQFLSCIVVIGAACSTSYAGFFACRTLQGFFNTAPQVIGLTIVHDMFFFHERTRKINIWGASYLIGPYLGPFIAGFLIQKISWQKDFGVLAAFYGFSTLLIIIFGDETLYDRDPAHRKPRPTGIKGRIELLTGIAGLRATGRPTVGTVFKDLAAMAWLPNIVVPAIWLFIVFIWAIGITTSVTQFVKPPPYLFTDTAVCLLFLAPFIGIVLGEIWGHFFNDWLCNTYLAKHKGIHSPENRLWAVWPLAIIGPCGLILYGQTLEHSLSWVGIAFGWGMGTFVMLASTTIVSAYVLDIYPGHAALTSSWLNFWKVLVAGGFIITYINPRWIARDGPGIAFGVQGAIMAVLFATIVATQVWGKAWRTRFHAPAAEN</sequence>
<evidence type="ECO:0000313" key="6">
    <source>
        <dbReference type="EMBL" id="KAF2397897.1"/>
    </source>
</evidence>
<dbReference type="PANTHER" id="PTHR23502:SF159">
    <property type="entry name" value="TRANSPORTER, PUTATIVE (AFU_ORTHOLOGUE AFUA_4G14230)-RELATED"/>
    <property type="match status" value="1"/>
</dbReference>
<feature type="transmembrane region" description="Helical" evidence="5">
    <location>
        <begin position="402"/>
        <end position="430"/>
    </location>
</feature>
<dbReference type="PANTHER" id="PTHR23502">
    <property type="entry name" value="MAJOR FACILITATOR SUPERFAMILY"/>
    <property type="match status" value="1"/>
</dbReference>
<gene>
    <name evidence="6" type="ORF">EJ06DRAFT_523774</name>
</gene>
<feature type="transmembrane region" description="Helical" evidence="5">
    <location>
        <begin position="375"/>
        <end position="395"/>
    </location>
</feature>
<dbReference type="Gene3D" id="1.20.1250.20">
    <property type="entry name" value="MFS general substrate transporter like domains"/>
    <property type="match status" value="1"/>
</dbReference>
<evidence type="ECO:0000256" key="5">
    <source>
        <dbReference type="SAM" id="Phobius"/>
    </source>
</evidence>
<feature type="transmembrane region" description="Helical" evidence="5">
    <location>
        <begin position="134"/>
        <end position="157"/>
    </location>
</feature>
<keyword evidence="3 5" id="KW-1133">Transmembrane helix</keyword>
<organism evidence="6 7">
    <name type="scientific">Trichodelitschia bisporula</name>
    <dbReference type="NCBI Taxonomy" id="703511"/>
    <lineage>
        <taxon>Eukaryota</taxon>
        <taxon>Fungi</taxon>
        <taxon>Dikarya</taxon>
        <taxon>Ascomycota</taxon>
        <taxon>Pezizomycotina</taxon>
        <taxon>Dothideomycetes</taxon>
        <taxon>Dothideomycetes incertae sedis</taxon>
        <taxon>Phaeotrichales</taxon>
        <taxon>Phaeotrichaceae</taxon>
        <taxon>Trichodelitschia</taxon>
    </lineage>
</organism>